<evidence type="ECO:0000313" key="6">
    <source>
        <dbReference type="Proteomes" id="UP000472271"/>
    </source>
</evidence>
<dbReference type="SUPFAM" id="SSF49899">
    <property type="entry name" value="Concanavalin A-like lectins/glucanases"/>
    <property type="match status" value="1"/>
</dbReference>
<dbReference type="Proteomes" id="UP000472271">
    <property type="component" value="Chromosome 19"/>
</dbReference>
<dbReference type="InterPro" id="IPR043136">
    <property type="entry name" value="B30.2/SPRY_sf"/>
</dbReference>
<name>A0A673AU02_9TELE</name>
<keyword evidence="2" id="KW-0863">Zinc-finger</keyword>
<dbReference type="InterPro" id="IPR013320">
    <property type="entry name" value="ConA-like_dom_sf"/>
</dbReference>
<reference evidence="5" key="3">
    <citation type="submission" date="2025-09" db="UniProtKB">
        <authorList>
            <consortium name="Ensembl"/>
        </authorList>
    </citation>
    <scope>IDENTIFICATION</scope>
</reference>
<dbReference type="Ensembl" id="ENSSORT00005033970.1">
    <property type="protein sequence ID" value="ENSSORP00005033066.1"/>
    <property type="gene ID" value="ENSSORG00005015687.1"/>
</dbReference>
<organism evidence="5 6">
    <name type="scientific">Sphaeramia orbicularis</name>
    <name type="common">orbiculate cardinalfish</name>
    <dbReference type="NCBI Taxonomy" id="375764"/>
    <lineage>
        <taxon>Eukaryota</taxon>
        <taxon>Metazoa</taxon>
        <taxon>Chordata</taxon>
        <taxon>Craniata</taxon>
        <taxon>Vertebrata</taxon>
        <taxon>Euteleostomi</taxon>
        <taxon>Actinopterygii</taxon>
        <taxon>Neopterygii</taxon>
        <taxon>Teleostei</taxon>
        <taxon>Neoteleostei</taxon>
        <taxon>Acanthomorphata</taxon>
        <taxon>Gobiaria</taxon>
        <taxon>Kurtiformes</taxon>
        <taxon>Apogonoidei</taxon>
        <taxon>Apogonidae</taxon>
        <taxon>Apogoninae</taxon>
        <taxon>Sphaeramia</taxon>
    </lineage>
</organism>
<keyword evidence="1" id="KW-0479">Metal-binding</keyword>
<proteinExistence type="predicted"/>
<keyword evidence="6" id="KW-1185">Reference proteome</keyword>
<dbReference type="AlphaFoldDB" id="A0A673AU02"/>
<evidence type="ECO:0000259" key="4">
    <source>
        <dbReference type="PROSITE" id="PS50188"/>
    </source>
</evidence>
<dbReference type="InterPro" id="IPR006574">
    <property type="entry name" value="PRY"/>
</dbReference>
<keyword evidence="3" id="KW-0862">Zinc</keyword>
<dbReference type="PROSITE" id="PS50188">
    <property type="entry name" value="B302_SPRY"/>
    <property type="match status" value="1"/>
</dbReference>
<dbReference type="Pfam" id="PF00622">
    <property type="entry name" value="SPRY"/>
    <property type="match status" value="1"/>
</dbReference>
<dbReference type="InterPro" id="IPR001870">
    <property type="entry name" value="B30.2/SPRY"/>
</dbReference>
<reference evidence="5" key="1">
    <citation type="submission" date="2019-06" db="EMBL/GenBank/DDBJ databases">
        <authorList>
            <consortium name="Wellcome Sanger Institute Data Sharing"/>
        </authorList>
    </citation>
    <scope>NUCLEOTIDE SEQUENCE [LARGE SCALE GENOMIC DNA]</scope>
</reference>
<dbReference type="GO" id="GO:0005737">
    <property type="term" value="C:cytoplasm"/>
    <property type="evidence" value="ECO:0007669"/>
    <property type="project" value="UniProtKB-ARBA"/>
</dbReference>
<dbReference type="InParanoid" id="A0A673AU02"/>
<dbReference type="InterPro" id="IPR003879">
    <property type="entry name" value="Butyrophylin_SPRY"/>
</dbReference>
<dbReference type="Pfam" id="PF13765">
    <property type="entry name" value="PRY"/>
    <property type="match status" value="1"/>
</dbReference>
<dbReference type="GO" id="GO:0008270">
    <property type="term" value="F:zinc ion binding"/>
    <property type="evidence" value="ECO:0007669"/>
    <property type="project" value="UniProtKB-KW"/>
</dbReference>
<feature type="domain" description="B30.2/SPRY" evidence="4">
    <location>
        <begin position="42"/>
        <end position="247"/>
    </location>
</feature>
<evidence type="ECO:0000256" key="1">
    <source>
        <dbReference type="ARBA" id="ARBA00022723"/>
    </source>
</evidence>
<evidence type="ECO:0000256" key="2">
    <source>
        <dbReference type="ARBA" id="ARBA00022771"/>
    </source>
</evidence>
<dbReference type="PANTHER" id="PTHR25465">
    <property type="entry name" value="B-BOX DOMAIN CONTAINING"/>
    <property type="match status" value="1"/>
</dbReference>
<dbReference type="Gene3D" id="2.60.120.920">
    <property type="match status" value="1"/>
</dbReference>
<dbReference type="InterPro" id="IPR051051">
    <property type="entry name" value="E3_ubiq-ligase_TRIM/RNF"/>
</dbReference>
<dbReference type="PRINTS" id="PR01407">
    <property type="entry name" value="BUTYPHLNCDUF"/>
</dbReference>
<protein>
    <recommendedName>
        <fullName evidence="4">B30.2/SPRY domain-containing protein</fullName>
    </recommendedName>
</protein>
<dbReference type="InterPro" id="IPR003877">
    <property type="entry name" value="SPRY_dom"/>
</dbReference>
<evidence type="ECO:0000313" key="5">
    <source>
        <dbReference type="Ensembl" id="ENSSORP00005033066.1"/>
    </source>
</evidence>
<dbReference type="SMART" id="SM00449">
    <property type="entry name" value="SPRY"/>
    <property type="match status" value="1"/>
</dbReference>
<accession>A0A673AU02</accession>
<dbReference type="PANTHER" id="PTHR25465:SF14">
    <property type="entry name" value="E3 UBIQUITIN-PROTEIN LIGASE TRIM65"/>
    <property type="match status" value="1"/>
</dbReference>
<reference evidence="5" key="2">
    <citation type="submission" date="2025-08" db="UniProtKB">
        <authorList>
            <consortium name="Ensembl"/>
        </authorList>
    </citation>
    <scope>IDENTIFICATION</scope>
</reference>
<evidence type="ECO:0000256" key="3">
    <source>
        <dbReference type="ARBA" id="ARBA00022833"/>
    </source>
</evidence>
<sequence>VHINTGLTDAELKRGINLTYIYLVCLTLSLLSLPSSEKTPPYEPNIPEPKCRADLIKHWINLSLDDKTANKMLWITEGGAKVARMTDEVTCPVLDRPERYEYAPQVLCKEGILGFRGYWEVEFSGWVVVGVAYERAGRRNCDGACGFGENEESWGCGWSGSSYHGWHNSKSTEISDVPKCSIIGVYLDQPAGILNFYAVEKVKEGEEDTGTKEVRLLQQFKSSFTEKMLAGFWVGTQSHCLIMKNEE</sequence>